<proteinExistence type="inferred from homology"/>
<dbReference type="InterPro" id="IPR050364">
    <property type="entry name" value="Cytochrome_P450_fung"/>
</dbReference>
<protein>
    <recommendedName>
        <fullName evidence="10">O-methylsterigmatocystin oxidoreductase</fullName>
    </recommendedName>
</protein>
<sequence>MLSYPEIVFASTALGSSLYLLYKQRTFKRPLLPPSPAGSYPILGHALVLPTKDEHLTYAQWCKKLNSDIISLNALGQTIIIVNSVEVARNLLDQRSTIYSSRPYLRAICDPDLLAWGDNIAIMPYGPEWKKQRRVMHEALKPFANVHNFALFEKETHGLLKRLL</sequence>
<dbReference type="Gene3D" id="1.10.630.10">
    <property type="entry name" value="Cytochrome P450"/>
    <property type="match status" value="1"/>
</dbReference>
<evidence type="ECO:0000256" key="2">
    <source>
        <dbReference type="ARBA" id="ARBA00010617"/>
    </source>
</evidence>
<comment type="similarity">
    <text evidence="2">Belongs to the cytochrome P450 family.</text>
</comment>
<evidence type="ECO:0000313" key="8">
    <source>
        <dbReference type="EMBL" id="CAE6354171.1"/>
    </source>
</evidence>
<dbReference type="Pfam" id="PF00067">
    <property type="entry name" value="p450"/>
    <property type="match status" value="1"/>
</dbReference>
<dbReference type="SUPFAM" id="SSF48264">
    <property type="entry name" value="Cytochrome P450"/>
    <property type="match status" value="1"/>
</dbReference>
<evidence type="ECO:0000313" key="9">
    <source>
        <dbReference type="Proteomes" id="UP000663846"/>
    </source>
</evidence>
<keyword evidence="6" id="KW-0408">Iron</keyword>
<comment type="cofactor">
    <cofactor evidence="1">
        <name>heme</name>
        <dbReference type="ChEBI" id="CHEBI:30413"/>
    </cofactor>
</comment>
<dbReference type="GO" id="GO:0016705">
    <property type="term" value="F:oxidoreductase activity, acting on paired donors, with incorporation or reduction of molecular oxygen"/>
    <property type="evidence" value="ECO:0007669"/>
    <property type="project" value="InterPro"/>
</dbReference>
<evidence type="ECO:0000256" key="5">
    <source>
        <dbReference type="ARBA" id="ARBA00023002"/>
    </source>
</evidence>
<dbReference type="EMBL" id="CAJMWS010000071">
    <property type="protein sequence ID" value="CAE6354171.1"/>
    <property type="molecule type" value="Genomic_DNA"/>
</dbReference>
<dbReference type="InterPro" id="IPR001128">
    <property type="entry name" value="Cyt_P450"/>
</dbReference>
<evidence type="ECO:0008006" key="10">
    <source>
        <dbReference type="Google" id="ProtNLM"/>
    </source>
</evidence>
<dbReference type="PANTHER" id="PTHR46300">
    <property type="entry name" value="P450, PUTATIVE (EUROFUNG)-RELATED-RELATED"/>
    <property type="match status" value="1"/>
</dbReference>
<dbReference type="GO" id="GO:0005506">
    <property type="term" value="F:iron ion binding"/>
    <property type="evidence" value="ECO:0007669"/>
    <property type="project" value="InterPro"/>
</dbReference>
<dbReference type="GO" id="GO:0004497">
    <property type="term" value="F:monooxygenase activity"/>
    <property type="evidence" value="ECO:0007669"/>
    <property type="project" value="UniProtKB-KW"/>
</dbReference>
<evidence type="ECO:0000256" key="4">
    <source>
        <dbReference type="ARBA" id="ARBA00022723"/>
    </source>
</evidence>
<gene>
    <name evidence="8" type="ORF">RDB_LOCUS13659</name>
</gene>
<keyword evidence="7" id="KW-0503">Monooxygenase</keyword>
<feature type="non-terminal residue" evidence="8">
    <location>
        <position position="1"/>
    </location>
</feature>
<dbReference type="Proteomes" id="UP000663846">
    <property type="component" value="Unassembled WGS sequence"/>
</dbReference>
<evidence type="ECO:0000256" key="6">
    <source>
        <dbReference type="ARBA" id="ARBA00023004"/>
    </source>
</evidence>
<reference evidence="8" key="1">
    <citation type="submission" date="2021-01" db="EMBL/GenBank/DDBJ databases">
        <authorList>
            <person name="Kaushik A."/>
        </authorList>
    </citation>
    <scope>NUCLEOTIDE SEQUENCE</scope>
    <source>
        <strain evidence="8">AG1-1C</strain>
    </source>
</reference>
<comment type="caution">
    <text evidence="8">The sequence shown here is derived from an EMBL/GenBank/DDBJ whole genome shotgun (WGS) entry which is preliminary data.</text>
</comment>
<dbReference type="GO" id="GO:0020037">
    <property type="term" value="F:heme binding"/>
    <property type="evidence" value="ECO:0007669"/>
    <property type="project" value="InterPro"/>
</dbReference>
<evidence type="ECO:0000256" key="1">
    <source>
        <dbReference type="ARBA" id="ARBA00001971"/>
    </source>
</evidence>
<dbReference type="PANTHER" id="PTHR46300:SF7">
    <property type="entry name" value="P450, PUTATIVE (EUROFUNG)-RELATED"/>
    <property type="match status" value="1"/>
</dbReference>
<accession>A0A8H2W9V0</accession>
<dbReference type="InterPro" id="IPR036396">
    <property type="entry name" value="Cyt_P450_sf"/>
</dbReference>
<evidence type="ECO:0000256" key="7">
    <source>
        <dbReference type="ARBA" id="ARBA00023033"/>
    </source>
</evidence>
<dbReference type="AlphaFoldDB" id="A0A8H2W9V0"/>
<keyword evidence="4" id="KW-0479">Metal-binding</keyword>
<evidence type="ECO:0000256" key="3">
    <source>
        <dbReference type="ARBA" id="ARBA00022617"/>
    </source>
</evidence>
<keyword evidence="3" id="KW-0349">Heme</keyword>
<name>A0A8H2W9V0_9AGAM</name>
<organism evidence="8 9">
    <name type="scientific">Rhizoctonia solani</name>
    <dbReference type="NCBI Taxonomy" id="456999"/>
    <lineage>
        <taxon>Eukaryota</taxon>
        <taxon>Fungi</taxon>
        <taxon>Dikarya</taxon>
        <taxon>Basidiomycota</taxon>
        <taxon>Agaricomycotina</taxon>
        <taxon>Agaricomycetes</taxon>
        <taxon>Cantharellales</taxon>
        <taxon>Ceratobasidiaceae</taxon>
        <taxon>Rhizoctonia</taxon>
    </lineage>
</organism>
<keyword evidence="5" id="KW-0560">Oxidoreductase</keyword>